<dbReference type="Gene3D" id="3.30.559.30">
    <property type="entry name" value="Nonribosomal peptide synthetase, condensation domain"/>
    <property type="match status" value="1"/>
</dbReference>
<dbReference type="PANTHER" id="PTHR28037">
    <property type="entry name" value="ALCOHOL O-ACETYLTRANSFERASE 1-RELATED"/>
    <property type="match status" value="1"/>
</dbReference>
<protein>
    <submittedName>
        <fullName evidence="2">Uncharacterized protein</fullName>
    </submittedName>
</protein>
<feature type="region of interest" description="Disordered" evidence="1">
    <location>
        <begin position="169"/>
        <end position="203"/>
    </location>
</feature>
<dbReference type="OrthoDB" id="3355480at2759"/>
<dbReference type="STRING" id="154538.A0A1M2VKM2"/>
<dbReference type="Proteomes" id="UP000184267">
    <property type="component" value="Unassembled WGS sequence"/>
</dbReference>
<keyword evidence="3" id="KW-1185">Reference proteome</keyword>
<dbReference type="EMBL" id="MNAD01001078">
    <property type="protein sequence ID" value="OJT08171.1"/>
    <property type="molecule type" value="Genomic_DNA"/>
</dbReference>
<reference evidence="2 3" key="1">
    <citation type="submission" date="2016-10" db="EMBL/GenBank/DDBJ databases">
        <title>Genome sequence of the basidiomycete white-rot fungus Trametes pubescens.</title>
        <authorList>
            <person name="Makela M.R."/>
            <person name="Granchi Z."/>
            <person name="Peng M."/>
            <person name="De Vries R.P."/>
            <person name="Grigoriev I."/>
            <person name="Riley R."/>
            <person name="Hilden K."/>
        </authorList>
    </citation>
    <scope>NUCLEOTIDE SEQUENCE [LARGE SCALE GENOMIC DNA]</scope>
    <source>
        <strain evidence="2 3">FBCC735</strain>
    </source>
</reference>
<dbReference type="PANTHER" id="PTHR28037:SF1">
    <property type="entry name" value="ALCOHOL O-ACETYLTRANSFERASE 1-RELATED"/>
    <property type="match status" value="1"/>
</dbReference>
<feature type="compositionally biased region" description="Pro residues" evidence="1">
    <location>
        <begin position="176"/>
        <end position="186"/>
    </location>
</feature>
<dbReference type="AlphaFoldDB" id="A0A1M2VKM2"/>
<organism evidence="2 3">
    <name type="scientific">Trametes pubescens</name>
    <name type="common">White-rot fungus</name>
    <dbReference type="NCBI Taxonomy" id="154538"/>
    <lineage>
        <taxon>Eukaryota</taxon>
        <taxon>Fungi</taxon>
        <taxon>Dikarya</taxon>
        <taxon>Basidiomycota</taxon>
        <taxon>Agaricomycotina</taxon>
        <taxon>Agaricomycetes</taxon>
        <taxon>Polyporales</taxon>
        <taxon>Polyporaceae</taxon>
        <taxon>Trametes</taxon>
    </lineage>
</organism>
<accession>A0A1M2VKM2</accession>
<evidence type="ECO:0000313" key="2">
    <source>
        <dbReference type="EMBL" id="OJT08171.1"/>
    </source>
</evidence>
<sequence>MSDNAALLTPPASVTDIPDDVWGKSNVDDSQSDVSDAGAGPSRKHRYERKMGDTELSYFLPSRQTGVNDMYLHLGFKAPERVARRSRVCTAWAILRLRHPLLCACAELRDYDDVRFIYDAPSSAEDAYSDADANLEYRTQTKDELIDTYLNGPRTLSNSRLSYLILSEPQSSPELMPTPPRTPSPPTLTLEADSASPDETEAEPKREYELLICAMHFLGDGMALHQFANDFFGLLGGAKSDDALRDLLQEEWRTRWATAPEEVSYPIPGAIERRCGILTPRPQSVLPPALEDNMPLPPSRFRRAAAQVDFQLSQQRLIGGQVFPRRKHPARHTVVPTVSVPEERTKAILKKCKAHGVSISAALFAVCNVAWARTRTSGGPGSSVAAPTLMYSALNLRPYFSVPRPAPRDSYWFLAIGYFNVVLPGFLPSTPEAAEKSFWLRARQAKEQSTCAAKSPLVASRTHEMAQERGARARMWAKEDDEREAGTYVPPAPPAVPAEPRESVYPVRAKSSAAALIGLSLLGNLDGVYKHAAFPDAELHTLTTGSRQRQGAMLLFGYTFKGRLWISLGYDSNGFEEGVVERFWKEAMDCVDEFLG</sequence>
<feature type="region of interest" description="Disordered" evidence="1">
    <location>
        <begin position="482"/>
        <end position="501"/>
    </location>
</feature>
<dbReference type="Gene3D" id="3.30.559.10">
    <property type="entry name" value="Chloramphenicol acetyltransferase-like domain"/>
    <property type="match status" value="1"/>
</dbReference>
<comment type="caution">
    <text evidence="2">The sequence shown here is derived from an EMBL/GenBank/DDBJ whole genome shotgun (WGS) entry which is preliminary data.</text>
</comment>
<evidence type="ECO:0000256" key="1">
    <source>
        <dbReference type="SAM" id="MobiDB-lite"/>
    </source>
</evidence>
<dbReference type="InterPro" id="IPR023213">
    <property type="entry name" value="CAT-like_dom_sf"/>
</dbReference>
<name>A0A1M2VKM2_TRAPU</name>
<dbReference type="OMA" id="LICAMHF"/>
<proteinExistence type="predicted"/>
<feature type="region of interest" description="Disordered" evidence="1">
    <location>
        <begin position="1"/>
        <end position="46"/>
    </location>
</feature>
<dbReference type="InterPro" id="IPR052058">
    <property type="entry name" value="Alcohol_O-acetyltransferase"/>
</dbReference>
<gene>
    <name evidence="2" type="ORF">TRAPUB_933</name>
</gene>
<evidence type="ECO:0000313" key="3">
    <source>
        <dbReference type="Proteomes" id="UP000184267"/>
    </source>
</evidence>